<dbReference type="EMBL" id="SDPU01000021">
    <property type="protein sequence ID" value="RYU12350.1"/>
    <property type="molecule type" value="Genomic_DNA"/>
</dbReference>
<dbReference type="PANTHER" id="PTHR30349:SF77">
    <property type="entry name" value="TYROSINE RECOMBINASE XERC"/>
    <property type="match status" value="1"/>
</dbReference>
<evidence type="ECO:0000256" key="5">
    <source>
        <dbReference type="ARBA" id="ARBA00022908"/>
    </source>
</evidence>
<keyword evidence="5 9" id="KW-0229">DNA integration</keyword>
<dbReference type="InterPro" id="IPR010998">
    <property type="entry name" value="Integrase_recombinase_N"/>
</dbReference>
<dbReference type="PROSITE" id="PS51898">
    <property type="entry name" value="TYR_RECOMBINASE"/>
    <property type="match status" value="1"/>
</dbReference>
<dbReference type="InterPro" id="IPR011010">
    <property type="entry name" value="DNA_brk_join_enz"/>
</dbReference>
<dbReference type="PROSITE" id="PS51900">
    <property type="entry name" value="CB"/>
    <property type="match status" value="1"/>
</dbReference>
<keyword evidence="8 9" id="KW-0131">Cell cycle</keyword>
<evidence type="ECO:0000256" key="6">
    <source>
        <dbReference type="ARBA" id="ARBA00023125"/>
    </source>
</evidence>
<dbReference type="InterPro" id="IPR002104">
    <property type="entry name" value="Integrase_catalytic"/>
</dbReference>
<proteinExistence type="inferred from homology"/>
<dbReference type="InterPro" id="IPR050090">
    <property type="entry name" value="Tyrosine_recombinase_XerCD"/>
</dbReference>
<keyword evidence="4 9" id="KW-0159">Chromosome partition</keyword>
<reference evidence="12 13" key="1">
    <citation type="submission" date="2019-01" db="EMBL/GenBank/DDBJ databases">
        <title>Nocardioides guangzhouensis sp. nov., an actinobacterium isolated from soil.</title>
        <authorList>
            <person name="Fu Y."/>
            <person name="Cai Y."/>
            <person name="Lin Z."/>
            <person name="Chen P."/>
        </authorList>
    </citation>
    <scope>NUCLEOTIDE SEQUENCE [LARGE SCALE GENOMIC DNA]</scope>
    <source>
        <strain evidence="12 13">NBRC 105384</strain>
    </source>
</reference>
<evidence type="ECO:0000256" key="8">
    <source>
        <dbReference type="ARBA" id="ARBA00023306"/>
    </source>
</evidence>
<gene>
    <name evidence="9" type="primary">xerC</name>
    <name evidence="12" type="ORF">ETU37_10075</name>
</gene>
<comment type="subcellular location">
    <subcellularLocation>
        <location evidence="1 9">Cytoplasm</location>
    </subcellularLocation>
</comment>
<dbReference type="Pfam" id="PF00589">
    <property type="entry name" value="Phage_integrase"/>
    <property type="match status" value="1"/>
</dbReference>
<dbReference type="Pfam" id="PF02899">
    <property type="entry name" value="Phage_int_SAM_1"/>
    <property type="match status" value="1"/>
</dbReference>
<sequence>MDEAELPEAMAAVLADYERHLVSERDLTPHTVRAYLGDLSAMLEHAARLGHVDVTTIDLRTLRSWLAQQQTLGKARTTMARRATAARVFSAWLLRTGRTETDPGAQLGSPKARRTLPPALRADEARALLEAAATRADDGSAVGLRDVAVLELLYATGIRVGELCGLDVDDLDHERRVVRVLGKGRKERTVPYGGPAERALDTWLRRGRPELAASGSGPALFLGARGGRLDQRAVRSMVHARLADVPGAPDLGPHGLRHTAATHLLEGGADLRSVQELLGHASLATTQIYTHVTTDRLRQAFRQAHPRA</sequence>
<dbReference type="Gene3D" id="1.10.150.130">
    <property type="match status" value="1"/>
</dbReference>
<evidence type="ECO:0000313" key="12">
    <source>
        <dbReference type="EMBL" id="RYU12350.1"/>
    </source>
</evidence>
<dbReference type="HAMAP" id="MF_01808">
    <property type="entry name" value="Recomb_XerC_XerD"/>
    <property type="match status" value="1"/>
</dbReference>
<evidence type="ECO:0000259" key="10">
    <source>
        <dbReference type="PROSITE" id="PS51898"/>
    </source>
</evidence>
<comment type="subunit">
    <text evidence="9">Forms a cyclic heterotetrameric complex composed of two molecules of XerC and two molecules of XerD.</text>
</comment>
<dbReference type="GO" id="GO:0051301">
    <property type="term" value="P:cell division"/>
    <property type="evidence" value="ECO:0007669"/>
    <property type="project" value="UniProtKB-KW"/>
</dbReference>
<dbReference type="Proteomes" id="UP000291189">
    <property type="component" value="Unassembled WGS sequence"/>
</dbReference>
<comment type="similarity">
    <text evidence="9">Belongs to the 'phage' integrase family. XerC subfamily.</text>
</comment>
<name>A0A4Q5J1D0_9ACTN</name>
<dbReference type="InterPro" id="IPR023009">
    <property type="entry name" value="Tyrosine_recombinase_XerC/XerD"/>
</dbReference>
<dbReference type="AlphaFoldDB" id="A0A4Q5J1D0"/>
<feature type="active site" evidence="9">
    <location>
        <position position="280"/>
    </location>
</feature>
<keyword evidence="6 9" id="KW-0238">DNA-binding</keyword>
<evidence type="ECO:0000256" key="7">
    <source>
        <dbReference type="ARBA" id="ARBA00023172"/>
    </source>
</evidence>
<dbReference type="GO" id="GO:0007059">
    <property type="term" value="P:chromosome segregation"/>
    <property type="evidence" value="ECO:0007669"/>
    <property type="project" value="UniProtKB-UniRule"/>
</dbReference>
<evidence type="ECO:0000256" key="4">
    <source>
        <dbReference type="ARBA" id="ARBA00022829"/>
    </source>
</evidence>
<protein>
    <recommendedName>
        <fullName evidence="9">Tyrosine recombinase XerC</fullName>
    </recommendedName>
</protein>
<dbReference type="InterPro" id="IPR013762">
    <property type="entry name" value="Integrase-like_cat_sf"/>
</dbReference>
<dbReference type="RefSeq" id="WP_129987142.1">
    <property type="nucleotide sequence ID" value="NZ_SDPU01000021.1"/>
</dbReference>
<comment type="caution">
    <text evidence="12">The sequence shown here is derived from an EMBL/GenBank/DDBJ whole genome shotgun (WGS) entry which is preliminary data.</text>
</comment>
<feature type="active site" description="O-(3'-phospho-DNA)-tyrosine intermediate" evidence="9">
    <location>
        <position position="289"/>
    </location>
</feature>
<accession>A0A4Q5J1D0</accession>
<feature type="domain" description="Core-binding (CB)" evidence="11">
    <location>
        <begin position="8"/>
        <end position="94"/>
    </location>
</feature>
<evidence type="ECO:0000256" key="3">
    <source>
        <dbReference type="ARBA" id="ARBA00022618"/>
    </source>
</evidence>
<dbReference type="InterPro" id="IPR044068">
    <property type="entry name" value="CB"/>
</dbReference>
<evidence type="ECO:0000259" key="11">
    <source>
        <dbReference type="PROSITE" id="PS51900"/>
    </source>
</evidence>
<evidence type="ECO:0000313" key="13">
    <source>
        <dbReference type="Proteomes" id="UP000291189"/>
    </source>
</evidence>
<feature type="active site" evidence="9">
    <location>
        <position position="159"/>
    </location>
</feature>
<dbReference type="InterPro" id="IPR004107">
    <property type="entry name" value="Integrase_SAM-like_N"/>
</dbReference>
<keyword evidence="13" id="KW-1185">Reference proteome</keyword>
<dbReference type="CDD" id="cd00798">
    <property type="entry name" value="INT_XerDC_C"/>
    <property type="match status" value="1"/>
</dbReference>
<dbReference type="SUPFAM" id="SSF56349">
    <property type="entry name" value="DNA breaking-rejoining enzymes"/>
    <property type="match status" value="1"/>
</dbReference>
<dbReference type="NCBIfam" id="NF001399">
    <property type="entry name" value="PRK00283.1"/>
    <property type="match status" value="1"/>
</dbReference>
<organism evidence="12 13">
    <name type="scientific">Nocardioides iriomotensis</name>
    <dbReference type="NCBI Taxonomy" id="715784"/>
    <lineage>
        <taxon>Bacteria</taxon>
        <taxon>Bacillati</taxon>
        <taxon>Actinomycetota</taxon>
        <taxon>Actinomycetes</taxon>
        <taxon>Propionibacteriales</taxon>
        <taxon>Nocardioidaceae</taxon>
        <taxon>Nocardioides</taxon>
    </lineage>
</organism>
<dbReference type="GO" id="GO:0005737">
    <property type="term" value="C:cytoplasm"/>
    <property type="evidence" value="ECO:0007669"/>
    <property type="project" value="UniProtKB-SubCell"/>
</dbReference>
<evidence type="ECO:0000256" key="1">
    <source>
        <dbReference type="ARBA" id="ARBA00004496"/>
    </source>
</evidence>
<dbReference type="GO" id="GO:0006313">
    <property type="term" value="P:DNA transposition"/>
    <property type="evidence" value="ECO:0007669"/>
    <property type="project" value="UniProtKB-UniRule"/>
</dbReference>
<comment type="function">
    <text evidence="9">Site-specific tyrosine recombinase, which acts by catalyzing the cutting and rejoining of the recombining DNA molecules. The XerC-XerD complex is essential to convert dimers of the bacterial chromosome into monomers to permit their segregation at cell division. It also contributes to the segregational stability of plasmids.</text>
</comment>
<keyword evidence="2 9" id="KW-0963">Cytoplasm</keyword>
<dbReference type="Gene3D" id="1.10.443.10">
    <property type="entry name" value="Intergrase catalytic core"/>
    <property type="match status" value="1"/>
</dbReference>
<feature type="domain" description="Tyr recombinase" evidence="10">
    <location>
        <begin position="115"/>
        <end position="302"/>
    </location>
</feature>
<dbReference type="OrthoDB" id="9801717at2"/>
<evidence type="ECO:0000256" key="9">
    <source>
        <dbReference type="HAMAP-Rule" id="MF_01808"/>
    </source>
</evidence>
<dbReference type="PANTHER" id="PTHR30349">
    <property type="entry name" value="PHAGE INTEGRASE-RELATED"/>
    <property type="match status" value="1"/>
</dbReference>
<feature type="active site" evidence="9">
    <location>
        <position position="257"/>
    </location>
</feature>
<evidence type="ECO:0000256" key="2">
    <source>
        <dbReference type="ARBA" id="ARBA00022490"/>
    </source>
</evidence>
<keyword evidence="3 9" id="KW-0132">Cell division</keyword>
<dbReference type="GO" id="GO:0003677">
    <property type="term" value="F:DNA binding"/>
    <property type="evidence" value="ECO:0007669"/>
    <property type="project" value="UniProtKB-UniRule"/>
</dbReference>
<dbReference type="GO" id="GO:0009037">
    <property type="term" value="F:tyrosine-based site-specific recombinase activity"/>
    <property type="evidence" value="ECO:0007669"/>
    <property type="project" value="UniProtKB-UniRule"/>
</dbReference>
<feature type="active site" evidence="9">
    <location>
        <position position="183"/>
    </location>
</feature>
<feature type="active site" evidence="9">
    <location>
        <position position="254"/>
    </location>
</feature>
<keyword evidence="7 9" id="KW-0233">DNA recombination</keyword>